<keyword evidence="2" id="KW-1185">Reference proteome</keyword>
<dbReference type="KEGG" id="taer:GT409_05985"/>
<gene>
    <name evidence="1" type="ORF">GT409_05985</name>
</gene>
<dbReference type="RefSeq" id="WP_160627901.1">
    <property type="nucleotide sequence ID" value="NZ_CP047593.1"/>
</dbReference>
<organism evidence="1 2">
    <name type="scientific">Tichowtungia aerotolerans</name>
    <dbReference type="NCBI Taxonomy" id="2697043"/>
    <lineage>
        <taxon>Bacteria</taxon>
        <taxon>Pseudomonadati</taxon>
        <taxon>Kiritimatiellota</taxon>
        <taxon>Tichowtungiia</taxon>
        <taxon>Tichowtungiales</taxon>
        <taxon>Tichowtungiaceae</taxon>
        <taxon>Tichowtungia</taxon>
    </lineage>
</organism>
<dbReference type="EMBL" id="CP047593">
    <property type="protein sequence ID" value="QHI69011.1"/>
    <property type="molecule type" value="Genomic_DNA"/>
</dbReference>
<evidence type="ECO:0000313" key="1">
    <source>
        <dbReference type="EMBL" id="QHI69011.1"/>
    </source>
</evidence>
<dbReference type="AlphaFoldDB" id="A0A6P1M596"/>
<reference evidence="1 2" key="1">
    <citation type="submission" date="2020-01" db="EMBL/GenBank/DDBJ databases">
        <title>Ponticoccus aerotolerans gen. nov., sp. nov., an anaerobic bacterium and proposal of Ponticoccusceae fam. nov., Ponticoccusles ord. nov. and Ponticoccuse classis nov. in the phylum Kiritimatiellaeota.</title>
        <authorList>
            <person name="Zhou L.Y."/>
            <person name="Du Z.J."/>
        </authorList>
    </citation>
    <scope>NUCLEOTIDE SEQUENCE [LARGE SCALE GENOMIC DNA]</scope>
    <source>
        <strain evidence="1 2">S-5007</strain>
    </source>
</reference>
<dbReference type="PANTHER" id="PTHR36849">
    <property type="entry name" value="CYTOPLASMIC PROTEIN-RELATED"/>
    <property type="match status" value="1"/>
</dbReference>
<evidence type="ECO:0000313" key="2">
    <source>
        <dbReference type="Proteomes" id="UP000464954"/>
    </source>
</evidence>
<accession>A0A6P1M596</accession>
<name>A0A6P1M596_9BACT</name>
<dbReference type="Pfam" id="PF22752">
    <property type="entry name" value="DUF488-N3i"/>
    <property type="match status" value="1"/>
</dbReference>
<dbReference type="PANTHER" id="PTHR36849:SF1">
    <property type="entry name" value="CYTOPLASMIC PROTEIN"/>
    <property type="match status" value="1"/>
</dbReference>
<dbReference type="Proteomes" id="UP000464954">
    <property type="component" value="Chromosome"/>
</dbReference>
<dbReference type="InterPro" id="IPR052552">
    <property type="entry name" value="YeaO-like"/>
</dbReference>
<proteinExistence type="predicted"/>
<sequence length="118" mass="13914">MKIKIKRIYEEASAADGWRVLVDRLWPRGVRREEAQLDEWAKEVTPSDALRKWYGHDPGKWDEFSKKYRAELEEKTDELTKLLESCPEKTMTLLFAAKDETHSHAVVLKEVLDEQLKQ</sequence>
<protein>
    <submittedName>
        <fullName evidence="1">DUF488 family protein</fullName>
    </submittedName>
</protein>